<reference evidence="3 4" key="1">
    <citation type="journal article" date="2016" name="ISME J.">
        <title>Chasing the elusive Euryarchaeota class WSA2: genomes reveal a uniquely fastidious methyl-reducing methanogen.</title>
        <authorList>
            <person name="Nobu M.K."/>
            <person name="Narihiro T."/>
            <person name="Kuroda K."/>
            <person name="Mei R."/>
            <person name="Liu W.T."/>
        </authorList>
    </citation>
    <scope>NUCLEOTIDE SEQUENCE [LARGE SCALE GENOMIC DNA]</scope>
    <source>
        <strain evidence="2">ADurb1013_Bin02101</strain>
        <strain evidence="3">ADurb1213_Bin02801</strain>
    </source>
</reference>
<accession>A0A150JKB2</accession>
<name>A0A150JMV1_9EURY</name>
<dbReference type="EMBL" id="LNJE01000002">
    <property type="protein sequence ID" value="KYC58421.1"/>
    <property type="molecule type" value="Genomic_DNA"/>
</dbReference>
<keyword evidence="1" id="KW-0812">Transmembrane</keyword>
<feature type="transmembrane region" description="Helical" evidence="1">
    <location>
        <begin position="38"/>
        <end position="57"/>
    </location>
</feature>
<evidence type="ECO:0000313" key="3">
    <source>
        <dbReference type="EMBL" id="KYC58421.1"/>
    </source>
</evidence>
<feature type="transmembrane region" description="Helical" evidence="1">
    <location>
        <begin position="7"/>
        <end position="26"/>
    </location>
</feature>
<gene>
    <name evidence="2" type="ORF">AN188_00200</name>
    <name evidence="3" type="ORF">APG09_00163</name>
</gene>
<keyword evidence="1" id="KW-0472">Membrane</keyword>
<sequence length="63" mass="7007">MRIKATQIIGAIISIIGFILMFSNIFGYKLDFLPLKEGIFSLGLVTIVIGLIIAFKIPSDEEY</sequence>
<protein>
    <submittedName>
        <fullName evidence="3">Uncharacterized protein</fullName>
    </submittedName>
</protein>
<comment type="caution">
    <text evidence="3">The sequence shown here is derived from an EMBL/GenBank/DDBJ whole genome shotgun (WGS) entry which is preliminary data.</text>
</comment>
<dbReference type="PATRIC" id="fig|1706433.3.peg.196"/>
<proteinExistence type="predicted"/>
<evidence type="ECO:0000313" key="4">
    <source>
        <dbReference type="Proteomes" id="UP000092420"/>
    </source>
</evidence>
<dbReference type="EMBL" id="LNJB01000001">
    <property type="protein sequence ID" value="KYC55543.1"/>
    <property type="molecule type" value="Genomic_DNA"/>
</dbReference>
<dbReference type="AlphaFoldDB" id="A0A150JMV1"/>
<keyword evidence="1" id="KW-1133">Transmembrane helix</keyword>
<evidence type="ECO:0000313" key="2">
    <source>
        <dbReference type="EMBL" id="KYC55543.1"/>
    </source>
</evidence>
<dbReference type="PATRIC" id="fig|1706435.3.peg.160"/>
<evidence type="ECO:0000256" key="1">
    <source>
        <dbReference type="SAM" id="Phobius"/>
    </source>
</evidence>
<dbReference type="Proteomes" id="UP000092420">
    <property type="component" value="Unassembled WGS sequence"/>
</dbReference>
<organism evidence="3">
    <name type="scientific">Candidatus Methanofastidiosum methylothiophilum</name>
    <dbReference type="NCBI Taxonomy" id="1705564"/>
    <lineage>
        <taxon>Archaea</taxon>
        <taxon>Methanobacteriati</taxon>
        <taxon>Methanobacteriota</taxon>
        <taxon>Stenosarchaea group</taxon>
        <taxon>Candidatus Methanofastidiosia</taxon>
        <taxon>Candidatus Methanofastidiosales</taxon>
        <taxon>Candidatus Methanofastidiosaceae</taxon>
        <taxon>Candidatus Methanofastidiosum</taxon>
    </lineage>
</organism>
<accession>A0A150JE83</accession>
<accession>A0A150JMV1</accession>